<name>A0A1V9XNJ4_9ACAR</name>
<dbReference type="Proteomes" id="UP000192247">
    <property type="component" value="Unassembled WGS sequence"/>
</dbReference>
<reference evidence="2 3" key="1">
    <citation type="journal article" date="2017" name="Gigascience">
        <title>Draft genome of the honey bee ectoparasitic mite, Tropilaelaps mercedesae, is shaped by the parasitic life history.</title>
        <authorList>
            <person name="Dong X."/>
            <person name="Armstrong S.D."/>
            <person name="Xia D."/>
            <person name="Makepeace B.L."/>
            <person name="Darby A.C."/>
            <person name="Kadowaki T."/>
        </authorList>
    </citation>
    <scope>NUCLEOTIDE SEQUENCE [LARGE SCALE GENOMIC DNA]</scope>
    <source>
        <strain evidence="2">Wuxi-XJTLU</strain>
    </source>
</reference>
<feature type="transmembrane region" description="Helical" evidence="1">
    <location>
        <begin position="55"/>
        <end position="74"/>
    </location>
</feature>
<protein>
    <submittedName>
        <fullName evidence="2">Uncharacterized protein</fullName>
    </submittedName>
</protein>
<sequence length="193" mass="20818">MSTCNNTQCLTPLSNSLSADLPAATNDDSSGGFSARKRKHVLLVYSSAVRLDFGTANNTAVLIILCSAVISLAWGTREYSSSLLSHEENGQSGGALANDRIAGHALNNVGRQFRMFVVVLAICAFLAFVLAVTITMPSRVHQNDVYETREFPWRNILVARVAGAARGSTNRNGKISGKCILQRKRSSLDAFII</sequence>
<proteinExistence type="predicted"/>
<dbReference type="EMBL" id="MNPL01006901">
    <property type="protein sequence ID" value="OQR75075.1"/>
    <property type="molecule type" value="Genomic_DNA"/>
</dbReference>
<keyword evidence="1" id="KW-0812">Transmembrane</keyword>
<keyword evidence="1" id="KW-1133">Transmembrane helix</keyword>
<evidence type="ECO:0000256" key="1">
    <source>
        <dbReference type="SAM" id="Phobius"/>
    </source>
</evidence>
<dbReference type="InParanoid" id="A0A1V9XNJ4"/>
<organism evidence="2 3">
    <name type="scientific">Tropilaelaps mercedesae</name>
    <dbReference type="NCBI Taxonomy" id="418985"/>
    <lineage>
        <taxon>Eukaryota</taxon>
        <taxon>Metazoa</taxon>
        <taxon>Ecdysozoa</taxon>
        <taxon>Arthropoda</taxon>
        <taxon>Chelicerata</taxon>
        <taxon>Arachnida</taxon>
        <taxon>Acari</taxon>
        <taxon>Parasitiformes</taxon>
        <taxon>Mesostigmata</taxon>
        <taxon>Gamasina</taxon>
        <taxon>Dermanyssoidea</taxon>
        <taxon>Laelapidae</taxon>
        <taxon>Tropilaelaps</taxon>
    </lineage>
</organism>
<accession>A0A1V9XNJ4</accession>
<evidence type="ECO:0000313" key="3">
    <source>
        <dbReference type="Proteomes" id="UP000192247"/>
    </source>
</evidence>
<keyword evidence="3" id="KW-1185">Reference proteome</keyword>
<keyword evidence="1" id="KW-0472">Membrane</keyword>
<evidence type="ECO:0000313" key="2">
    <source>
        <dbReference type="EMBL" id="OQR75075.1"/>
    </source>
</evidence>
<comment type="caution">
    <text evidence="2">The sequence shown here is derived from an EMBL/GenBank/DDBJ whole genome shotgun (WGS) entry which is preliminary data.</text>
</comment>
<dbReference type="AlphaFoldDB" id="A0A1V9XNJ4"/>
<gene>
    <name evidence="2" type="ORF">BIW11_03315</name>
</gene>
<feature type="transmembrane region" description="Helical" evidence="1">
    <location>
        <begin position="113"/>
        <end position="134"/>
    </location>
</feature>